<reference evidence="2" key="1">
    <citation type="submission" date="2022-01" db="EMBL/GenBank/DDBJ databases">
        <authorList>
            <person name="King R."/>
        </authorList>
    </citation>
    <scope>NUCLEOTIDE SEQUENCE</scope>
</reference>
<keyword evidence="3" id="KW-1185">Reference proteome</keyword>
<evidence type="ECO:0000313" key="3">
    <source>
        <dbReference type="Proteomes" id="UP001153636"/>
    </source>
</evidence>
<dbReference type="EMBL" id="OV651828">
    <property type="protein sequence ID" value="CAH1104398.1"/>
    <property type="molecule type" value="Genomic_DNA"/>
</dbReference>
<name>A0A9P0CQH3_9CUCU</name>
<organism evidence="2 3">
    <name type="scientific">Psylliodes chrysocephalus</name>
    <dbReference type="NCBI Taxonomy" id="3402493"/>
    <lineage>
        <taxon>Eukaryota</taxon>
        <taxon>Metazoa</taxon>
        <taxon>Ecdysozoa</taxon>
        <taxon>Arthropoda</taxon>
        <taxon>Hexapoda</taxon>
        <taxon>Insecta</taxon>
        <taxon>Pterygota</taxon>
        <taxon>Neoptera</taxon>
        <taxon>Endopterygota</taxon>
        <taxon>Coleoptera</taxon>
        <taxon>Polyphaga</taxon>
        <taxon>Cucujiformia</taxon>
        <taxon>Chrysomeloidea</taxon>
        <taxon>Chrysomelidae</taxon>
        <taxon>Galerucinae</taxon>
        <taxon>Alticini</taxon>
        <taxon>Psylliodes</taxon>
    </lineage>
</organism>
<dbReference type="OrthoDB" id="26740at2759"/>
<feature type="region of interest" description="Disordered" evidence="1">
    <location>
        <begin position="41"/>
        <end position="73"/>
    </location>
</feature>
<evidence type="ECO:0000313" key="2">
    <source>
        <dbReference type="EMBL" id="CAH1104398.1"/>
    </source>
</evidence>
<proteinExistence type="predicted"/>
<feature type="compositionally biased region" description="Polar residues" evidence="1">
    <location>
        <begin position="58"/>
        <end position="69"/>
    </location>
</feature>
<dbReference type="AlphaFoldDB" id="A0A9P0CQH3"/>
<feature type="compositionally biased region" description="Basic and acidic residues" evidence="1">
    <location>
        <begin position="47"/>
        <end position="57"/>
    </location>
</feature>
<sequence length="140" mass="15415">MKKKSHGKITLGMLKGKPVTTSVPQISIKFHANAEQIEELYASEDEATNKTDEKNEKLSASSTPTNLGEDSSPLKYFNKIGKRSVSVDITNSQPLSASPPSDPWRFFSDIKVSVALKTKVEDALFLKIQFLVIIGKTPFS</sequence>
<protein>
    <submittedName>
        <fullName evidence="2">Uncharacterized protein</fullName>
    </submittedName>
</protein>
<gene>
    <name evidence="2" type="ORF">PSYICH_LOCUS5030</name>
</gene>
<dbReference type="Proteomes" id="UP001153636">
    <property type="component" value="Chromosome 16"/>
</dbReference>
<evidence type="ECO:0000256" key="1">
    <source>
        <dbReference type="SAM" id="MobiDB-lite"/>
    </source>
</evidence>
<accession>A0A9P0CQH3</accession>